<comment type="caution">
    <text evidence="6">The sequence shown here is derived from an EMBL/GenBank/DDBJ whole genome shotgun (WGS) entry which is preliminary data.</text>
</comment>
<feature type="transmembrane region" description="Helical" evidence="4">
    <location>
        <begin position="55"/>
        <end position="74"/>
    </location>
</feature>
<dbReference type="InterPro" id="IPR011712">
    <property type="entry name" value="Sig_transdc_His_kin_sub3_dim/P"/>
</dbReference>
<evidence type="ECO:0000313" key="6">
    <source>
        <dbReference type="EMBL" id="GIH44633.1"/>
    </source>
</evidence>
<gene>
    <name evidence="6" type="ORF">Mco01_76330</name>
</gene>
<keyword evidence="4" id="KW-0812">Transmembrane</keyword>
<sequence>MSFGLLFLAPVVAAVAHYEGTRRWLGVAALMAFVLMYYAAAFVRWSWDDPSTVRSLAVPATFALMATGLPPLFGLEWLGLPIYLAFVLAMSLPLRWAPIGVLGSMAVVAGDGVLIGAPATMIGGFALVLLAFGMIMVALRHSRTLVAQQREARGEVARLAAADERLRIARDLHDLLGHSMSLIVLKSELARRLADRDLDRALTEVGEIESVARSSLAEVREAISGYRRRDLGEELDGARTVLAAAGVETTVRMAGAPLPEAADGVFGWAVREAVTNVIRHARPSRCLIEVGRDGGEAVLEVRDNGRAKGTHVPGNGLNGLSERVAAAGGTMASGPLPDGGFRVAVRVPLRSAP</sequence>
<feature type="transmembrane region" description="Helical" evidence="4">
    <location>
        <begin position="80"/>
        <end position="101"/>
    </location>
</feature>
<evidence type="ECO:0000256" key="2">
    <source>
        <dbReference type="ARBA" id="ARBA00022777"/>
    </source>
</evidence>
<evidence type="ECO:0000256" key="4">
    <source>
        <dbReference type="SAM" id="Phobius"/>
    </source>
</evidence>
<dbReference type="PANTHER" id="PTHR24421:SF63">
    <property type="entry name" value="SENSOR HISTIDINE KINASE DESK"/>
    <property type="match status" value="1"/>
</dbReference>
<keyword evidence="2 6" id="KW-0418">Kinase</keyword>
<evidence type="ECO:0000256" key="1">
    <source>
        <dbReference type="ARBA" id="ARBA00022679"/>
    </source>
</evidence>
<dbReference type="EMBL" id="BOOC01000065">
    <property type="protein sequence ID" value="GIH44633.1"/>
    <property type="molecule type" value="Genomic_DNA"/>
</dbReference>
<dbReference type="Gene3D" id="3.30.565.10">
    <property type="entry name" value="Histidine kinase-like ATPase, C-terminal domain"/>
    <property type="match status" value="1"/>
</dbReference>
<evidence type="ECO:0000259" key="5">
    <source>
        <dbReference type="Pfam" id="PF07730"/>
    </source>
</evidence>
<proteinExistence type="predicted"/>
<dbReference type="Pfam" id="PF07730">
    <property type="entry name" value="HisKA_3"/>
    <property type="match status" value="1"/>
</dbReference>
<dbReference type="SUPFAM" id="SSF55874">
    <property type="entry name" value="ATPase domain of HSP90 chaperone/DNA topoisomerase II/histidine kinase"/>
    <property type="match status" value="1"/>
</dbReference>
<keyword evidence="3" id="KW-0902">Two-component regulatory system</keyword>
<dbReference type="InterPro" id="IPR050482">
    <property type="entry name" value="Sensor_HK_TwoCompSys"/>
</dbReference>
<keyword evidence="4" id="KW-0472">Membrane</keyword>
<evidence type="ECO:0000256" key="3">
    <source>
        <dbReference type="ARBA" id="ARBA00023012"/>
    </source>
</evidence>
<dbReference type="Proteomes" id="UP000603904">
    <property type="component" value="Unassembled WGS sequence"/>
</dbReference>
<dbReference type="Gene3D" id="1.20.5.1930">
    <property type="match status" value="1"/>
</dbReference>
<accession>A0ABQ4GC39</accession>
<reference evidence="6 7" key="1">
    <citation type="submission" date="2021-01" db="EMBL/GenBank/DDBJ databases">
        <title>Whole genome shotgun sequence of Microbispora corallina NBRC 16416.</title>
        <authorList>
            <person name="Komaki H."/>
            <person name="Tamura T."/>
        </authorList>
    </citation>
    <scope>NUCLEOTIDE SEQUENCE [LARGE SCALE GENOMIC DNA]</scope>
    <source>
        <strain evidence="6 7">NBRC 16416</strain>
    </source>
</reference>
<organism evidence="6 7">
    <name type="scientific">Microbispora corallina</name>
    <dbReference type="NCBI Taxonomy" id="83302"/>
    <lineage>
        <taxon>Bacteria</taxon>
        <taxon>Bacillati</taxon>
        <taxon>Actinomycetota</taxon>
        <taxon>Actinomycetes</taxon>
        <taxon>Streptosporangiales</taxon>
        <taxon>Streptosporangiaceae</taxon>
        <taxon>Microbispora</taxon>
    </lineage>
</organism>
<protein>
    <submittedName>
        <fullName evidence="6">Two-component sensor histidine kinase</fullName>
    </submittedName>
</protein>
<feature type="transmembrane region" description="Helical" evidence="4">
    <location>
        <begin position="113"/>
        <end position="139"/>
    </location>
</feature>
<dbReference type="CDD" id="cd16917">
    <property type="entry name" value="HATPase_UhpB-NarQ-NarX-like"/>
    <property type="match status" value="1"/>
</dbReference>
<name>A0ABQ4GC39_9ACTN</name>
<evidence type="ECO:0000313" key="7">
    <source>
        <dbReference type="Proteomes" id="UP000603904"/>
    </source>
</evidence>
<keyword evidence="4" id="KW-1133">Transmembrane helix</keyword>
<feature type="transmembrane region" description="Helical" evidence="4">
    <location>
        <begin position="24"/>
        <end position="43"/>
    </location>
</feature>
<keyword evidence="1" id="KW-0808">Transferase</keyword>
<dbReference type="PANTHER" id="PTHR24421">
    <property type="entry name" value="NITRATE/NITRITE SENSOR PROTEIN NARX-RELATED"/>
    <property type="match status" value="1"/>
</dbReference>
<keyword evidence="7" id="KW-1185">Reference proteome</keyword>
<dbReference type="GO" id="GO:0016301">
    <property type="term" value="F:kinase activity"/>
    <property type="evidence" value="ECO:0007669"/>
    <property type="project" value="UniProtKB-KW"/>
</dbReference>
<dbReference type="InterPro" id="IPR036890">
    <property type="entry name" value="HATPase_C_sf"/>
</dbReference>
<feature type="domain" description="Signal transduction histidine kinase subgroup 3 dimerisation and phosphoacceptor" evidence="5">
    <location>
        <begin position="164"/>
        <end position="230"/>
    </location>
</feature>